<evidence type="ECO:0000256" key="8">
    <source>
        <dbReference type="ARBA" id="ARBA00023136"/>
    </source>
</evidence>
<evidence type="ECO:0000256" key="6">
    <source>
        <dbReference type="ARBA" id="ARBA00022824"/>
    </source>
</evidence>
<dbReference type="PANTHER" id="PTHR21072:SF13">
    <property type="entry name" value="GPI TRANSAMIDASE COMPONENT PIG-S"/>
    <property type="match status" value="1"/>
</dbReference>
<dbReference type="GO" id="GO:0006506">
    <property type="term" value="P:GPI anchor biosynthetic process"/>
    <property type="evidence" value="ECO:0007669"/>
    <property type="project" value="UniProtKB-KW"/>
</dbReference>
<dbReference type="InterPro" id="IPR019540">
    <property type="entry name" value="PtdIno-glycan_biosynth_class_S"/>
</dbReference>
<sequence>MAAAGAAATHLEVARGKRAALFFAAVAIVLGLPLWWKTTETYRASLPYSQISGLNALQLRLMVPVTVVFTRESVPLDDQEKLPFTVVHEREIPLKYKMKIKCRFQKAYRRALDHEEEALSSGSVQEAEAMLDEPQEQAEGSLTVYVISEHSSLLPQDMMSYIGPKRTAVVRGIMHREAFNIIGRRIVQVAQAMSLTEDVLAAALADHLPEDKWSAEKRRPLKSSLGYEITFSLLNPDPKSHDVYWDIEGAVRRYVQPFLNALGAAGNFSVDSQILYYAMLGVNPRFDSASSSYYLDMHSLPHVINPVESRLGSSAASLYPVLNFLLYVPELAHSPLYIQDKDGAPVATNAFHSPRWGGIMVIVTLRRPQSPCFWDRLLFGIAQPQLPPKCLLSGPTSEGLMTWELDRLLWARSVENLATATTTLTSLAQLLGKISNIVIKDDVASEVYKAVAAVQKSAEELASGHLASAFVASQEAVTSSELAFFDPSLLHLLYFPDDQKFAIYIPLFLPMAVPILLSLVKIFLETRKSWRKPEKTD</sequence>
<evidence type="ECO:0007829" key="13">
    <source>
        <dbReference type="PeptideAtlas" id="A0A994J555"/>
    </source>
</evidence>
<dbReference type="Pfam" id="PF10510">
    <property type="entry name" value="PIG-S"/>
    <property type="match status" value="1"/>
</dbReference>
<evidence type="ECO:0000313" key="11">
    <source>
        <dbReference type="Ensembl" id="ENSP00000516265.1"/>
    </source>
</evidence>
<keyword evidence="7 10" id="KW-1133">Transmembrane helix</keyword>
<keyword evidence="4" id="KW-0337">GPI-anchor biosynthesis</keyword>
<evidence type="ECO:0000313" key="12">
    <source>
        <dbReference type="Proteomes" id="UP000005640"/>
    </source>
</evidence>
<keyword evidence="12" id="KW-1185">Reference proteome</keyword>
<evidence type="ECO:0000256" key="4">
    <source>
        <dbReference type="ARBA" id="ARBA00022502"/>
    </source>
</evidence>
<organism evidence="11 12">
    <name type="scientific">Homo sapiens</name>
    <name type="common">Human</name>
    <dbReference type="NCBI Taxonomy" id="9606"/>
    <lineage>
        <taxon>Eukaryota</taxon>
        <taxon>Metazoa</taxon>
        <taxon>Chordata</taxon>
        <taxon>Craniata</taxon>
        <taxon>Vertebrata</taxon>
        <taxon>Euteleostomi</taxon>
        <taxon>Mammalia</taxon>
        <taxon>Eutheria</taxon>
        <taxon>Euarchontoglires</taxon>
        <taxon>Primates</taxon>
        <taxon>Haplorrhini</taxon>
        <taxon>Catarrhini</taxon>
        <taxon>Hominidae</taxon>
        <taxon>Homo</taxon>
    </lineage>
</organism>
<reference evidence="11 12" key="3">
    <citation type="journal article" date="2006" name="Nature">
        <title>DNA sequence of human chromosome 17 and analysis of rearrangement in the human lineage.</title>
        <authorList>
            <person name="Zody M.C."/>
            <person name="Garber M."/>
            <person name="Adams D.J."/>
            <person name="Sharpe T."/>
            <person name="Harrow J."/>
            <person name="Lupski J.R."/>
            <person name="Nicholson C."/>
            <person name="Searle S.M."/>
            <person name="Wilming L."/>
            <person name="Young S.K."/>
            <person name="Abouelleil A."/>
            <person name="Allen N.R."/>
            <person name="Bi W."/>
            <person name="Bloom T."/>
            <person name="Borowsky M.L."/>
            <person name="Bugalter B.E."/>
            <person name="Butler J."/>
            <person name="Chang J.L."/>
            <person name="Chen C.K."/>
            <person name="Cook A."/>
            <person name="Corum B."/>
            <person name="Cuomo C.A."/>
            <person name="de Jong P.J."/>
            <person name="DeCaprio D."/>
            <person name="Dewar K."/>
            <person name="FitzGerald M."/>
            <person name="Gilbert J."/>
            <person name="Gibson R."/>
            <person name="Gnerre S."/>
            <person name="Goldstein S."/>
            <person name="Grafham D.V."/>
            <person name="Grocock R."/>
            <person name="Hafez N."/>
            <person name="Hagopian D.S."/>
            <person name="Hart E."/>
            <person name="Norman C.H."/>
            <person name="Humphray S."/>
            <person name="Jaffe D.B."/>
            <person name="Jones M."/>
            <person name="Kamal M."/>
            <person name="Khodiyar V.K."/>
            <person name="LaButti K."/>
            <person name="Laird G."/>
            <person name="Lehoczky J."/>
            <person name="Liu X."/>
            <person name="Lokyitsang T."/>
            <person name="Loveland J."/>
            <person name="Lui A."/>
            <person name="Macdonald P."/>
            <person name="Major J.E."/>
            <person name="Matthews L."/>
            <person name="Mauceli E."/>
            <person name="McCarroll S.A."/>
            <person name="Mihalev A.H."/>
            <person name="Mudge J."/>
            <person name="Nguyen C."/>
            <person name="Nicol R."/>
            <person name="O'Leary S.B."/>
            <person name="Osoegawa K."/>
            <person name="Schwartz D.C."/>
            <person name="Shaw-Smith C."/>
            <person name="Stankiewicz P."/>
            <person name="Steward C."/>
            <person name="Swarbreck D."/>
            <person name="Venkataraman V."/>
            <person name="Whittaker C.A."/>
            <person name="Yang X."/>
            <person name="Zimmer A.R."/>
            <person name="Bradley A."/>
            <person name="Hubbard T."/>
            <person name="Birren B.W."/>
            <person name="Rogers J."/>
            <person name="Lander E.S."/>
            <person name="Nusbaum C."/>
        </authorList>
    </citation>
    <scope>NUCLEOTIDE SEQUENCE [LARGE SCALE GENOMIC DNA]</scope>
</reference>
<evidence type="ECO:0000256" key="1">
    <source>
        <dbReference type="ARBA" id="ARBA00004477"/>
    </source>
</evidence>
<dbReference type="GO" id="GO:0016255">
    <property type="term" value="P:attachment of GPI anchor to protein"/>
    <property type="evidence" value="ECO:0007669"/>
    <property type="project" value="InterPro"/>
</dbReference>
<dbReference type="Ensembl" id="ENST00000706190.1">
    <property type="protein sequence ID" value="ENSP00000516265.1"/>
    <property type="gene ID" value="ENSG00000087111.22"/>
</dbReference>
<evidence type="ECO:0000256" key="7">
    <source>
        <dbReference type="ARBA" id="ARBA00022989"/>
    </source>
</evidence>
<keyword evidence="13 14" id="KW-1267">Proteomics identification</keyword>
<dbReference type="PANTHER" id="PTHR21072">
    <property type="entry name" value="GPI TRANSAMIDASE COMPONENT PIG-S"/>
    <property type="match status" value="1"/>
</dbReference>
<reference evidence="11" key="5">
    <citation type="submission" date="2025-09" db="UniProtKB">
        <authorList>
            <consortium name="Ensembl"/>
        </authorList>
    </citation>
    <scope>IDENTIFICATION</scope>
</reference>
<accession>A0A994J555</accession>
<evidence type="ECO:0000256" key="3">
    <source>
        <dbReference type="ARBA" id="ARBA00005316"/>
    </source>
</evidence>
<dbReference type="SMR" id="A0A994J555"/>
<keyword evidence="6" id="KW-0256">Endoplasmic reticulum</keyword>
<reference evidence="11 12" key="2">
    <citation type="journal article" date="2004" name="Nature">
        <title>Finishing the euchromatic sequence of the human genome.</title>
        <authorList>
            <consortium name="International Human Genome Sequencing Consortium"/>
        </authorList>
    </citation>
    <scope>NUCLEOTIDE SEQUENCE [LARGE SCALE GENOMIC DNA]</scope>
</reference>
<comment type="subcellular location">
    <subcellularLocation>
        <location evidence="1">Endoplasmic reticulum membrane</location>
        <topology evidence="1">Multi-pass membrane protein</topology>
    </subcellularLocation>
</comment>
<keyword evidence="9" id="KW-0325">Glycoprotein</keyword>
<comment type="pathway">
    <text evidence="2">Glycolipid biosynthesis; glycosylphosphatidylinositol-anchor biosynthesis.</text>
</comment>
<dbReference type="HGNC" id="HGNC:14937">
    <property type="gene designation" value="PIGS"/>
</dbReference>
<dbReference type="Ensembl" id="ENST00000706190.1">
    <property type="protein sequence ID" value="ENSP00000516265.1"/>
    <property type="gene ID" value="ENSG00000087111.23"/>
</dbReference>
<comment type="similarity">
    <text evidence="3">Belongs to the PIGS family.</text>
</comment>
<dbReference type="OrthoDB" id="28748at2759"/>
<name>A0A994J555_HUMAN</name>
<feature type="transmembrane region" description="Helical" evidence="10">
    <location>
        <begin position="19"/>
        <end position="36"/>
    </location>
</feature>
<evidence type="ECO:0000256" key="10">
    <source>
        <dbReference type="SAM" id="Phobius"/>
    </source>
</evidence>
<reference evidence="11" key="4">
    <citation type="submission" date="2025-08" db="UniProtKB">
        <authorList>
            <consortium name="Ensembl"/>
        </authorList>
    </citation>
    <scope>IDENTIFICATION</scope>
</reference>
<reference evidence="11 12" key="1">
    <citation type="journal article" date="2001" name="Nature">
        <title>Initial sequencing and analysis of the human genome.</title>
        <authorList>
            <consortium name="International Human Genome Sequencing Consortium"/>
            <person name="Lander E.S."/>
            <person name="Linton L.M."/>
            <person name="Birren B."/>
            <person name="Nusbaum C."/>
            <person name="Zody M.C."/>
            <person name="Baldwin J."/>
            <person name="Devon K."/>
            <person name="Dewar K."/>
            <person name="Doyle M."/>
            <person name="FitzHugh W."/>
            <person name="Funke R."/>
            <person name="Gage D."/>
            <person name="Harris K."/>
            <person name="Heaford A."/>
            <person name="Howland J."/>
            <person name="Kann L."/>
            <person name="Lehoczky J."/>
            <person name="LeVine R."/>
            <person name="McEwan P."/>
            <person name="McKernan K."/>
            <person name="Meldrim J."/>
            <person name="Mesirov J.P."/>
            <person name="Miranda C."/>
            <person name="Morris W."/>
            <person name="Naylor J."/>
            <person name="Raymond C."/>
            <person name="Rosetti M."/>
            <person name="Santos R."/>
            <person name="Sheridan A."/>
            <person name="Sougnez C."/>
            <person name="Stange-Thomann N."/>
            <person name="Stojanovic N."/>
            <person name="Subramanian A."/>
            <person name="Wyman D."/>
            <person name="Rogers J."/>
            <person name="Sulston J."/>
            <person name="Ainscough R."/>
            <person name="Beck S."/>
            <person name="Bentley D."/>
            <person name="Burton J."/>
            <person name="Clee C."/>
            <person name="Carter N."/>
            <person name="Coulson A."/>
            <person name="Deadman R."/>
            <person name="Deloukas P."/>
            <person name="Dunham A."/>
            <person name="Dunham I."/>
            <person name="Durbin R."/>
            <person name="French L."/>
            <person name="Grafham D."/>
            <person name="Gregory S."/>
            <person name="Hubbard T."/>
            <person name="Humphray S."/>
            <person name="Hunt A."/>
            <person name="Jones M."/>
            <person name="Lloyd C."/>
            <person name="McMurray A."/>
            <person name="Matthews L."/>
            <person name="Mercer S."/>
            <person name="Milne S."/>
            <person name="Mullikin J.C."/>
            <person name="Mungall A."/>
            <person name="Plumb R."/>
            <person name="Ross M."/>
            <person name="Shownkeen R."/>
            <person name="Sims S."/>
            <person name="Waterston R.H."/>
            <person name="Wilson R.K."/>
            <person name="Hillier L.W."/>
            <person name="McPherson J.D."/>
            <person name="Marra M.A."/>
            <person name="Mardis E.R."/>
            <person name="Fulton L.A."/>
            <person name="Chinwalla A.T."/>
            <person name="Pepin K.H."/>
            <person name="Gish W.R."/>
            <person name="Chissoe S.L."/>
            <person name="Wendl M.C."/>
            <person name="Delehaunty K.D."/>
            <person name="Miner T.L."/>
            <person name="Delehaunty A."/>
            <person name="Kramer J.B."/>
            <person name="Cook L.L."/>
            <person name="Fulton R.S."/>
            <person name="Johnson D.L."/>
            <person name="Minx P.J."/>
            <person name="Clifton S.W."/>
            <person name="Hawkins T."/>
            <person name="Branscomb E."/>
            <person name="Predki P."/>
            <person name="Richardson P."/>
            <person name="Wenning S."/>
            <person name="Slezak T."/>
            <person name="Doggett N."/>
            <person name="Cheng J.F."/>
            <person name="Olsen A."/>
            <person name="Lucas S."/>
            <person name="Elkin C."/>
            <person name="Uberbacher E."/>
            <person name="Frazier M."/>
            <person name="Gibbs R.A."/>
            <person name="Muzny D.M."/>
            <person name="Scherer S.E."/>
            <person name="Bouck J.B."/>
            <person name="Sodergren E.J."/>
            <person name="Worley K.C."/>
            <person name="Rives C.M."/>
            <person name="Gorrell J.H."/>
            <person name="Metzker M.L."/>
            <person name="Naylor S.L."/>
            <person name="Kucherlapati R.S."/>
            <person name="Nelson D.L."/>
            <person name="Weinstock G.M."/>
            <person name="Sakaki Y."/>
            <person name="Fujiyama A."/>
            <person name="Hattori M."/>
            <person name="Yada T."/>
            <person name="Toyoda A."/>
            <person name="Itoh T."/>
            <person name="Kawagoe C."/>
            <person name="Watanabe H."/>
            <person name="Totoki Y."/>
            <person name="Taylor T."/>
            <person name="Weissenbach J."/>
            <person name="Heilig R."/>
            <person name="Saurin W."/>
            <person name="Artiguenave F."/>
            <person name="Brottier P."/>
            <person name="Bruls T."/>
            <person name="Pelletier E."/>
            <person name="Robert C."/>
            <person name="Wincker P."/>
            <person name="Smith D.R."/>
            <person name="Doucette-Stamm L."/>
            <person name="Rubenfield M."/>
            <person name="Weinstock K."/>
            <person name="Lee H.M."/>
            <person name="Dubois J."/>
            <person name="Rosenthal A."/>
            <person name="Platzer M."/>
            <person name="Nyakatura G."/>
            <person name="Taudien S."/>
            <person name="Rump A."/>
            <person name="Yang H."/>
            <person name="Yu J."/>
            <person name="Wang J."/>
            <person name="Huang G."/>
            <person name="Gu J."/>
            <person name="Hood L."/>
            <person name="Rowen L."/>
            <person name="Madan A."/>
            <person name="Qin S."/>
            <person name="Davis R.W."/>
            <person name="Federspiel N.A."/>
            <person name="Abola A.P."/>
            <person name="Proctor M.J."/>
            <person name="Myers R.M."/>
            <person name="Schmutz J."/>
            <person name="Dickson M."/>
            <person name="Grimwood J."/>
            <person name="Cox D.R."/>
            <person name="Olson M.V."/>
            <person name="Kaul R."/>
            <person name="Raymond C."/>
            <person name="Shimizu N."/>
            <person name="Kawasaki K."/>
            <person name="Minoshima S."/>
            <person name="Evans G.A."/>
            <person name="Athanasiou M."/>
            <person name="Schultz R."/>
            <person name="Roe B.A."/>
            <person name="Chen F."/>
            <person name="Pan H."/>
            <person name="Ramser J."/>
            <person name="Lehrach H."/>
            <person name="Reinhardt R."/>
            <person name="McCombie W.R."/>
            <person name="de la Bastide M."/>
            <person name="Dedhia N."/>
            <person name="Blocker H."/>
            <person name="Hornischer K."/>
            <person name="Nordsiek G."/>
            <person name="Agarwala R."/>
            <person name="Aravind L."/>
            <person name="Bailey J.A."/>
            <person name="Bateman A."/>
            <person name="Batzoglou S."/>
            <person name="Birney E."/>
            <person name="Bork P."/>
            <person name="Brown D.G."/>
            <person name="Burge C.B."/>
            <person name="Cerutti L."/>
            <person name="Chen H.C."/>
            <person name="Church D."/>
            <person name="Clamp M."/>
            <person name="Copley R.R."/>
            <person name="Doerks T."/>
            <person name="Eddy S.R."/>
            <person name="Eichler E.E."/>
            <person name="Furey T.S."/>
            <person name="Galagan J."/>
            <person name="Gilbert J.G."/>
            <person name="Harmon C."/>
            <person name="Hayashizaki Y."/>
            <person name="Haussler D."/>
            <person name="Hermjakob H."/>
            <person name="Hokamp K."/>
            <person name="Jang W."/>
            <person name="Johnson L.S."/>
            <person name="Jones T.A."/>
            <person name="Kasif S."/>
            <person name="Kaspryzk A."/>
            <person name="Kennedy S."/>
            <person name="Kent W.J."/>
            <person name="Kitts P."/>
            <person name="Koonin E.V."/>
            <person name="Korf I."/>
            <person name="Kulp D."/>
            <person name="Lancet D."/>
            <person name="Lowe T.M."/>
            <person name="McLysaght A."/>
            <person name="Mikkelsen T."/>
            <person name="Moran J.V."/>
            <person name="Mulder N."/>
            <person name="Pollara V.J."/>
            <person name="Ponting C.P."/>
            <person name="Schuler G."/>
            <person name="Schultz J."/>
            <person name="Slater G."/>
            <person name="Smit A.F."/>
            <person name="Stupka E."/>
            <person name="Szustakowski J."/>
            <person name="Thierry-Mieg D."/>
            <person name="Thierry-Mieg J."/>
            <person name="Wagner L."/>
            <person name="Wallis J."/>
            <person name="Wheeler R."/>
            <person name="Williams A."/>
            <person name="Wolf Y.I."/>
            <person name="Wolfe K.H."/>
            <person name="Yang S.P."/>
            <person name="Yeh R.F."/>
            <person name="Collins F."/>
            <person name="Guyer M.S."/>
            <person name="Peterson J."/>
            <person name="Felsenfeld A."/>
            <person name="Wetterstrand K.A."/>
            <person name="Patrinos A."/>
            <person name="Morgan M.J."/>
            <person name="de Jong P."/>
            <person name="Catanese J.J."/>
            <person name="Osoegawa K."/>
            <person name="Shizuya H."/>
            <person name="Choi S."/>
            <person name="Chen Y.J."/>
        </authorList>
    </citation>
    <scope>NUCLEOTIDE SEQUENCE [LARGE SCALE GENOMIC DNA]</scope>
</reference>
<dbReference type="Proteomes" id="UP000005640">
    <property type="component" value="Chromosome 17"/>
</dbReference>
<gene>
    <name evidence="11" type="primary">PIGS</name>
</gene>
<protein>
    <submittedName>
        <fullName evidence="11">Phosphatidylinositol glycan anchor biosynthesis class S</fullName>
    </submittedName>
</protein>
<evidence type="ECO:0000256" key="2">
    <source>
        <dbReference type="ARBA" id="ARBA00004687"/>
    </source>
</evidence>
<dbReference type="OpenTargets" id="ENSG00000087111"/>
<keyword evidence="8 10" id="KW-0472">Membrane</keyword>
<keyword evidence="5 10" id="KW-0812">Transmembrane</keyword>
<evidence type="ECO:0007829" key="14">
    <source>
        <dbReference type="ProteomicsDB" id="A0A994J555"/>
    </source>
</evidence>
<dbReference type="GeneTree" id="ENSGT00390000017203"/>
<dbReference type="GO" id="GO:0042765">
    <property type="term" value="C:GPI-anchor transamidase complex"/>
    <property type="evidence" value="ECO:0007669"/>
    <property type="project" value="InterPro"/>
</dbReference>
<proteinExistence type="evidence at protein level"/>
<dbReference type="EMBL" id="AC005726">
    <property type="status" value="NOT_ANNOTATED_CDS"/>
    <property type="molecule type" value="Genomic_DNA"/>
</dbReference>
<dbReference type="AlphaFoldDB" id="A0A994J555"/>
<evidence type="ECO:0000256" key="5">
    <source>
        <dbReference type="ARBA" id="ARBA00022692"/>
    </source>
</evidence>
<feature type="transmembrane region" description="Helical" evidence="10">
    <location>
        <begin position="501"/>
        <end position="524"/>
    </location>
</feature>
<evidence type="ECO:0000256" key="9">
    <source>
        <dbReference type="ARBA" id="ARBA00023180"/>
    </source>
</evidence>